<evidence type="ECO:0000313" key="5">
    <source>
        <dbReference type="Proteomes" id="UP000261704"/>
    </source>
</evidence>
<organism evidence="4 5">
    <name type="scientific">Profundibacter amoris</name>
    <dbReference type="NCBI Taxonomy" id="2171755"/>
    <lineage>
        <taxon>Bacteria</taxon>
        <taxon>Pseudomonadati</taxon>
        <taxon>Pseudomonadota</taxon>
        <taxon>Alphaproteobacteria</taxon>
        <taxon>Rhodobacterales</taxon>
        <taxon>Paracoccaceae</taxon>
        <taxon>Profundibacter</taxon>
    </lineage>
</organism>
<dbReference type="Gene3D" id="3.40.50.720">
    <property type="entry name" value="NAD(P)-binding Rossmann-like Domain"/>
    <property type="match status" value="1"/>
</dbReference>
<comment type="pathway">
    <text evidence="1">Bacterial outer membrane biogenesis; LPS O-antigen biosynthesis.</text>
</comment>
<accession>A0A347UK32</accession>
<dbReference type="KEGG" id="pamo:BAR1_15480"/>
<evidence type="ECO:0000259" key="3">
    <source>
        <dbReference type="Pfam" id="PF01370"/>
    </source>
</evidence>
<reference evidence="4 5" key="1">
    <citation type="submission" date="2018-09" db="EMBL/GenBank/DDBJ databases">
        <title>Profundibacter amoris BAR1 gen. nov., sp. nov., a new member of the Roseobacter clade isolated at Lokis Castle Vent Field on the Arctic Mid-Oceanic Ridge.</title>
        <authorList>
            <person name="Le Moine Bauer S."/>
            <person name="Sjoeberg A.G."/>
            <person name="L'Haridon S."/>
            <person name="Stokke R."/>
            <person name="Roalkvam I."/>
            <person name="Steen I.H."/>
            <person name="Dahle H."/>
        </authorList>
    </citation>
    <scope>NUCLEOTIDE SEQUENCE [LARGE SCALE GENOMIC DNA]</scope>
    <source>
        <strain evidence="4 5">BAR1</strain>
    </source>
</reference>
<dbReference type="SUPFAM" id="SSF51735">
    <property type="entry name" value="NAD(P)-binding Rossmann-fold domains"/>
    <property type="match status" value="1"/>
</dbReference>
<dbReference type="Pfam" id="PF01370">
    <property type="entry name" value="Epimerase"/>
    <property type="match status" value="1"/>
</dbReference>
<keyword evidence="5" id="KW-1185">Reference proteome</keyword>
<proteinExistence type="inferred from homology"/>
<feature type="domain" description="NAD-dependent epimerase/dehydratase" evidence="3">
    <location>
        <begin position="3"/>
        <end position="291"/>
    </location>
</feature>
<dbReference type="InterPro" id="IPR036291">
    <property type="entry name" value="NAD(P)-bd_dom_sf"/>
</dbReference>
<sequence>MKVLILGGDGYLGWPTAMDFAAAGHDVTVIDNYLRRIIAEETDSEALLPTPTLTQRAAIFAALTGKKITVRIGDLADPDIMMDVVRDTAPDTIIHYAEQPSAPYSMRGFPEARRTFKNNLDVTFNCIWAMLEHAPKAHLVKLGTMGEYGTPNIDIEEGWIDIDHKGRSGRFLFPRAAGSLYHTTKVLDTDLLWFYVRTYGLRVTDLMQGPVYGLSTDQADLDPALSPNFHYDDIFGTVVNRFLVQAVADIPLTVYGGGGQTRGYLNLRDTLQCVRLAADNPADEGELKIFNQLTETFTVNELADKVKKVGDGMGLNVQIKSIPNPRKELEEHYYNPVHTGLIEMGLEPHYMTDDVVAAMLERIIAAKGKIDTNRIMPRVSWK</sequence>
<evidence type="ECO:0000256" key="1">
    <source>
        <dbReference type="ARBA" id="ARBA00005125"/>
    </source>
</evidence>
<gene>
    <name evidence="4" type="ORF">BAR1_15480</name>
</gene>
<dbReference type="PANTHER" id="PTHR43000">
    <property type="entry name" value="DTDP-D-GLUCOSE 4,6-DEHYDRATASE-RELATED"/>
    <property type="match status" value="1"/>
</dbReference>
<protein>
    <submittedName>
        <fullName evidence="4">NAD-dependent epimerase/dehydratase family protein</fullName>
    </submittedName>
</protein>
<dbReference type="RefSeq" id="WP_118943862.1">
    <property type="nucleotide sequence ID" value="NZ_CP032125.1"/>
</dbReference>
<dbReference type="EMBL" id="CP032125">
    <property type="protein sequence ID" value="AXX99210.1"/>
    <property type="molecule type" value="Genomic_DNA"/>
</dbReference>
<name>A0A347UK32_9RHOB</name>
<dbReference type="AlphaFoldDB" id="A0A347UK32"/>
<dbReference type="Gene3D" id="3.90.25.10">
    <property type="entry name" value="UDP-galactose 4-epimerase, domain 1"/>
    <property type="match status" value="1"/>
</dbReference>
<dbReference type="Proteomes" id="UP000261704">
    <property type="component" value="Chromosome"/>
</dbReference>
<comment type="similarity">
    <text evidence="2">Belongs to the NAD(P)-dependent epimerase/dehydratase family.</text>
</comment>
<dbReference type="InterPro" id="IPR001509">
    <property type="entry name" value="Epimerase_deHydtase"/>
</dbReference>
<evidence type="ECO:0000256" key="2">
    <source>
        <dbReference type="ARBA" id="ARBA00007637"/>
    </source>
</evidence>
<evidence type="ECO:0000313" key="4">
    <source>
        <dbReference type="EMBL" id="AXX99210.1"/>
    </source>
</evidence>
<dbReference type="OrthoDB" id="9771073at2"/>